<protein>
    <submittedName>
        <fullName evidence="1">Uncharacterized protein</fullName>
    </submittedName>
</protein>
<evidence type="ECO:0000313" key="1">
    <source>
        <dbReference type="EMBL" id="GAT44041.1"/>
    </source>
</evidence>
<dbReference type="EMBL" id="DF839530">
    <property type="protein sequence ID" value="GAT44041.1"/>
    <property type="molecule type" value="Genomic_DNA"/>
</dbReference>
<sequence>MCVLNVGFNKIRTVYARSSKWIESGKELEAWVEDTNERETLAGGLTSLKQVERAKARVEIHRQASKKHRGEDTNEWTATNGWCQLITAVDTPAIASMARMTVVGGPASR</sequence>
<proteinExistence type="predicted"/>
<name>A0ABQ0KYR5_MYCCL</name>
<accession>A0ABQ0KYR5</accession>
<dbReference type="Proteomes" id="UP000815677">
    <property type="component" value="Unassembled WGS sequence"/>
</dbReference>
<organism evidence="1 2">
    <name type="scientific">Mycena chlorophos</name>
    <name type="common">Agaric fungus</name>
    <name type="synonym">Agaricus chlorophos</name>
    <dbReference type="NCBI Taxonomy" id="658473"/>
    <lineage>
        <taxon>Eukaryota</taxon>
        <taxon>Fungi</taxon>
        <taxon>Dikarya</taxon>
        <taxon>Basidiomycota</taxon>
        <taxon>Agaricomycotina</taxon>
        <taxon>Agaricomycetes</taxon>
        <taxon>Agaricomycetidae</taxon>
        <taxon>Agaricales</taxon>
        <taxon>Marasmiineae</taxon>
        <taxon>Mycenaceae</taxon>
        <taxon>Mycena</taxon>
    </lineage>
</organism>
<gene>
    <name evidence="1" type="ORF">MCHLO_01683</name>
</gene>
<evidence type="ECO:0000313" key="2">
    <source>
        <dbReference type="Proteomes" id="UP000815677"/>
    </source>
</evidence>
<reference evidence="1" key="1">
    <citation type="submission" date="2014-09" db="EMBL/GenBank/DDBJ databases">
        <title>Genome sequence of the luminous mushroom Mycena chlorophos for searching fungal bioluminescence genes.</title>
        <authorList>
            <person name="Tanaka Y."/>
            <person name="Kasuga D."/>
            <person name="Oba Y."/>
            <person name="Hase S."/>
            <person name="Sato K."/>
            <person name="Oba Y."/>
            <person name="Sakakibara Y."/>
        </authorList>
    </citation>
    <scope>NUCLEOTIDE SEQUENCE</scope>
</reference>
<keyword evidence="2" id="KW-1185">Reference proteome</keyword>